<organism evidence="1 2">
    <name type="scientific">Mytilus galloprovincialis</name>
    <name type="common">Mediterranean mussel</name>
    <dbReference type="NCBI Taxonomy" id="29158"/>
    <lineage>
        <taxon>Eukaryota</taxon>
        <taxon>Metazoa</taxon>
        <taxon>Spiralia</taxon>
        <taxon>Lophotrochozoa</taxon>
        <taxon>Mollusca</taxon>
        <taxon>Bivalvia</taxon>
        <taxon>Autobranchia</taxon>
        <taxon>Pteriomorphia</taxon>
        <taxon>Mytilida</taxon>
        <taxon>Mytiloidea</taxon>
        <taxon>Mytilidae</taxon>
        <taxon>Mytilinae</taxon>
        <taxon>Mytilus</taxon>
    </lineage>
</organism>
<dbReference type="Proteomes" id="UP000596742">
    <property type="component" value="Unassembled WGS sequence"/>
</dbReference>
<reference evidence="1" key="1">
    <citation type="submission" date="2018-11" db="EMBL/GenBank/DDBJ databases">
        <authorList>
            <person name="Alioto T."/>
            <person name="Alioto T."/>
        </authorList>
    </citation>
    <scope>NUCLEOTIDE SEQUENCE</scope>
</reference>
<proteinExistence type="predicted"/>
<gene>
    <name evidence="1" type="ORF">MGAL_10B018405</name>
</gene>
<sequence length="125" mass="14044">MFNKSTHQDSKGRNLKEFKLNESIKDPMCDCYSCFGYGSKYTGRRLALCLEDQLESEKDDLAWPQNSAKGYNSWTRDIDNNDAPVFTDGSPDWTGLTTHHATNSTPIGYSHLNIGSSSDVIYANH</sequence>
<comment type="caution">
    <text evidence="1">The sequence shown here is derived from an EMBL/GenBank/DDBJ whole genome shotgun (WGS) entry which is preliminary data.</text>
</comment>
<dbReference type="EMBL" id="UYJE01001038">
    <property type="protein sequence ID" value="VDH98684.1"/>
    <property type="molecule type" value="Genomic_DNA"/>
</dbReference>
<name>A0A8B6C0Y4_MYTGA</name>
<accession>A0A8B6C0Y4</accession>
<dbReference type="AlphaFoldDB" id="A0A8B6C0Y4"/>
<evidence type="ECO:0000313" key="2">
    <source>
        <dbReference type="Proteomes" id="UP000596742"/>
    </source>
</evidence>
<protein>
    <submittedName>
        <fullName evidence="1">Uncharacterized protein</fullName>
    </submittedName>
</protein>
<keyword evidence="2" id="KW-1185">Reference proteome</keyword>
<evidence type="ECO:0000313" key="1">
    <source>
        <dbReference type="EMBL" id="VDH98684.1"/>
    </source>
</evidence>